<dbReference type="SUPFAM" id="SSF53597">
    <property type="entry name" value="Dihydrofolate reductase-like"/>
    <property type="match status" value="1"/>
</dbReference>
<dbReference type="Gene3D" id="3.40.430.10">
    <property type="entry name" value="Dihydrofolate Reductase, subunit A"/>
    <property type="match status" value="1"/>
</dbReference>
<dbReference type="Pfam" id="PF01872">
    <property type="entry name" value="RibD_C"/>
    <property type="match status" value="1"/>
</dbReference>
<evidence type="ECO:0000313" key="3">
    <source>
        <dbReference type="Proteomes" id="UP001500784"/>
    </source>
</evidence>
<evidence type="ECO:0000313" key="2">
    <source>
        <dbReference type="EMBL" id="GAA1906869.1"/>
    </source>
</evidence>
<sequence length="192" mass="20477">MSQVVMYGSVSVDGYIADEHDQPGTLFEWLSSGDVPLGTDGQLMVSQPSFDYTTAYWDRIGVTIAGRRVFDLTDGWDGTPPSGVDHMVVVTHRPPPEGWNPRGSFFFVGGVEEAVAKAKELAGDRIVEVAAGDVGGQVLAAGLVDEVRMDVAPVVLGSGRPFFGAVDVPRSLGDPHVVAGNRVLHLRYSVSH</sequence>
<organism evidence="2 3">
    <name type="scientific">Arthrobacter gandavensis</name>
    <dbReference type="NCBI Taxonomy" id="169960"/>
    <lineage>
        <taxon>Bacteria</taxon>
        <taxon>Bacillati</taxon>
        <taxon>Actinomycetota</taxon>
        <taxon>Actinomycetes</taxon>
        <taxon>Micrococcales</taxon>
        <taxon>Micrococcaceae</taxon>
        <taxon>Arthrobacter</taxon>
    </lineage>
</organism>
<dbReference type="Proteomes" id="UP001500784">
    <property type="component" value="Unassembled WGS sequence"/>
</dbReference>
<evidence type="ECO:0000259" key="1">
    <source>
        <dbReference type="Pfam" id="PF01872"/>
    </source>
</evidence>
<dbReference type="InterPro" id="IPR002734">
    <property type="entry name" value="RibDG_C"/>
</dbReference>
<dbReference type="EMBL" id="BAAALV010000002">
    <property type="protein sequence ID" value="GAA1906869.1"/>
    <property type="molecule type" value="Genomic_DNA"/>
</dbReference>
<feature type="domain" description="Bacterial bifunctional deaminase-reductase C-terminal" evidence="1">
    <location>
        <begin position="111"/>
        <end position="169"/>
    </location>
</feature>
<gene>
    <name evidence="2" type="ORF">GCM10009688_08540</name>
</gene>
<proteinExistence type="predicted"/>
<comment type="caution">
    <text evidence="2">The sequence shown here is derived from an EMBL/GenBank/DDBJ whole genome shotgun (WGS) entry which is preliminary data.</text>
</comment>
<accession>A0ABN2NYR4</accession>
<name>A0ABN2NYR4_9MICC</name>
<protein>
    <submittedName>
        <fullName evidence="2">Dihydrofolate reductase family protein</fullName>
    </submittedName>
</protein>
<reference evidence="2 3" key="1">
    <citation type="journal article" date="2019" name="Int. J. Syst. Evol. Microbiol.">
        <title>The Global Catalogue of Microorganisms (GCM) 10K type strain sequencing project: providing services to taxonomists for standard genome sequencing and annotation.</title>
        <authorList>
            <consortium name="The Broad Institute Genomics Platform"/>
            <consortium name="The Broad Institute Genome Sequencing Center for Infectious Disease"/>
            <person name="Wu L."/>
            <person name="Ma J."/>
        </authorList>
    </citation>
    <scope>NUCLEOTIDE SEQUENCE [LARGE SCALE GENOMIC DNA]</scope>
    <source>
        <strain evidence="2 3">JCM 13316</strain>
    </source>
</reference>
<dbReference type="RefSeq" id="WP_152225186.1">
    <property type="nucleotide sequence ID" value="NZ_BAAALV010000002.1"/>
</dbReference>
<dbReference type="InterPro" id="IPR024072">
    <property type="entry name" value="DHFR-like_dom_sf"/>
</dbReference>
<keyword evidence="3" id="KW-1185">Reference proteome</keyword>